<gene>
    <name evidence="2" type="ordered locus">PSMK_09640</name>
</gene>
<dbReference type="NCBIfam" id="TIGR02532">
    <property type="entry name" value="IV_pilin_GFxxxE"/>
    <property type="match status" value="1"/>
</dbReference>
<dbReference type="Pfam" id="PF07596">
    <property type="entry name" value="SBP_bac_10"/>
    <property type="match status" value="1"/>
</dbReference>
<dbReference type="eggNOG" id="COG2165">
    <property type="taxonomic scope" value="Bacteria"/>
</dbReference>
<evidence type="ECO:0000313" key="2">
    <source>
        <dbReference type="EMBL" id="BAM03123.1"/>
    </source>
</evidence>
<dbReference type="OrthoDB" id="241541at2"/>
<dbReference type="InterPro" id="IPR011453">
    <property type="entry name" value="DUF1559"/>
</dbReference>
<dbReference type="AlphaFoldDB" id="I0ICY5"/>
<dbReference type="STRING" id="1142394.PSMK_09640"/>
<reference evidence="2 3" key="1">
    <citation type="submission" date="2012-02" db="EMBL/GenBank/DDBJ databases">
        <title>Complete genome sequence of Phycisphaera mikurensis NBRC 102666.</title>
        <authorList>
            <person name="Ankai A."/>
            <person name="Hosoyama A."/>
            <person name="Terui Y."/>
            <person name="Sekine M."/>
            <person name="Fukai R."/>
            <person name="Kato Y."/>
            <person name="Nakamura S."/>
            <person name="Yamada-Narita S."/>
            <person name="Kawakoshi A."/>
            <person name="Fukunaga Y."/>
            <person name="Yamazaki S."/>
            <person name="Fujita N."/>
        </authorList>
    </citation>
    <scope>NUCLEOTIDE SEQUENCE [LARGE SCALE GENOMIC DNA]</scope>
    <source>
        <strain evidence="3">NBRC 102666 / KCTC 22515 / FYK2301M01</strain>
    </source>
</reference>
<protein>
    <recommendedName>
        <fullName evidence="1">DUF1559 domain-containing protein</fullName>
    </recommendedName>
</protein>
<feature type="domain" description="DUF1559" evidence="1">
    <location>
        <begin position="34"/>
        <end position="70"/>
    </location>
</feature>
<dbReference type="SUPFAM" id="SSF54523">
    <property type="entry name" value="Pili subunits"/>
    <property type="match status" value="1"/>
</dbReference>
<accession>I0ICY5</accession>
<dbReference type="EMBL" id="AP012338">
    <property type="protein sequence ID" value="BAM03123.1"/>
    <property type="molecule type" value="Genomic_DNA"/>
</dbReference>
<evidence type="ECO:0000313" key="3">
    <source>
        <dbReference type="Proteomes" id="UP000007881"/>
    </source>
</evidence>
<proteinExistence type="predicted"/>
<keyword evidence="3" id="KW-1185">Reference proteome</keyword>
<dbReference type="PANTHER" id="PTHR30093">
    <property type="entry name" value="GENERAL SECRETION PATHWAY PROTEIN G"/>
    <property type="match status" value="1"/>
</dbReference>
<organism evidence="2 3">
    <name type="scientific">Phycisphaera mikurensis (strain NBRC 102666 / KCTC 22515 / FYK2301M01)</name>
    <dbReference type="NCBI Taxonomy" id="1142394"/>
    <lineage>
        <taxon>Bacteria</taxon>
        <taxon>Pseudomonadati</taxon>
        <taxon>Planctomycetota</taxon>
        <taxon>Phycisphaerae</taxon>
        <taxon>Phycisphaerales</taxon>
        <taxon>Phycisphaeraceae</taxon>
        <taxon>Phycisphaera</taxon>
    </lineage>
</organism>
<dbReference type="InterPro" id="IPR045584">
    <property type="entry name" value="Pilin-like"/>
</dbReference>
<dbReference type="Pfam" id="PF07963">
    <property type="entry name" value="N_methyl"/>
    <property type="match status" value="1"/>
</dbReference>
<name>I0ICY5_PHYMF</name>
<dbReference type="Gene3D" id="3.30.700.10">
    <property type="entry name" value="Glycoprotein, Type 4 Pilin"/>
    <property type="match status" value="1"/>
</dbReference>
<dbReference type="InterPro" id="IPR012902">
    <property type="entry name" value="N_methyl_site"/>
</dbReference>
<dbReference type="PANTHER" id="PTHR30093:SF2">
    <property type="entry name" value="TYPE II SECRETION SYSTEM PROTEIN H"/>
    <property type="match status" value="1"/>
</dbReference>
<dbReference type="PROSITE" id="PS00409">
    <property type="entry name" value="PROKAR_NTER_METHYL"/>
    <property type="match status" value="1"/>
</dbReference>
<dbReference type="KEGG" id="phm:PSMK_09640"/>
<dbReference type="HOGENOM" id="CLU_1073050_0_0_0"/>
<dbReference type="Proteomes" id="UP000007881">
    <property type="component" value="Chromosome"/>
</dbReference>
<evidence type="ECO:0000259" key="1">
    <source>
        <dbReference type="Pfam" id="PF07596"/>
    </source>
</evidence>
<sequence length="259" mass="27853">MSRTARQGFTLIELLVVISIIALLIGILLPALGAARAAARSMSCGSNLRQLSIGFHTYAADHKGYLPYRFRGNAAEAASVRPPEIPGDWFRRMRTTDYIQDVEAVGTKNLAAASGFVWNCPFASDLPLRDNINSICHYAMNTNLQGDRNGSSGGGGPGIGPFDFRVRPVRLERVPTNVVMLGDGDGRLIGGEWTFDSRTIAAENPAGAPGEQANQMPWQVAQDGSIDDHAGVVNLARVDGSGFSVNEWNAAELQSDFDF</sequence>
<dbReference type="RefSeq" id="WP_014436342.1">
    <property type="nucleotide sequence ID" value="NC_017080.1"/>
</dbReference>